<reference evidence="2 3" key="2">
    <citation type="submission" date="2018-11" db="EMBL/GenBank/DDBJ databases">
        <authorList>
            <consortium name="Pathogen Informatics"/>
        </authorList>
    </citation>
    <scope>NUCLEOTIDE SEQUENCE [LARGE SCALE GENOMIC DNA]</scope>
</reference>
<evidence type="ECO:0000313" key="3">
    <source>
        <dbReference type="Proteomes" id="UP000271098"/>
    </source>
</evidence>
<proteinExistence type="predicted"/>
<dbReference type="Proteomes" id="UP000271098">
    <property type="component" value="Unassembled WGS sequence"/>
</dbReference>
<dbReference type="WBParaSite" id="GPUH_0001491701-mRNA-1">
    <property type="protein sequence ID" value="GPUH_0001491701-mRNA-1"/>
    <property type="gene ID" value="GPUH_0001491701"/>
</dbReference>
<evidence type="ECO:0000313" key="2">
    <source>
        <dbReference type="EMBL" id="VDN24971.1"/>
    </source>
</evidence>
<dbReference type="InterPro" id="IPR012961">
    <property type="entry name" value="Ski2/MTR4_C"/>
</dbReference>
<dbReference type="EMBL" id="UYRT01081779">
    <property type="protein sequence ID" value="VDN24971.1"/>
    <property type="molecule type" value="Genomic_DNA"/>
</dbReference>
<protein>
    <submittedName>
        <fullName evidence="4">DSHCT domain-containing protein</fullName>
    </submittedName>
</protein>
<dbReference type="Gene3D" id="1.10.3380.30">
    <property type="match status" value="1"/>
</dbReference>
<reference evidence="4" key="1">
    <citation type="submission" date="2016-06" db="UniProtKB">
        <authorList>
            <consortium name="WormBaseParasite"/>
        </authorList>
    </citation>
    <scope>IDENTIFICATION</scope>
</reference>
<dbReference type="SMART" id="SM01142">
    <property type="entry name" value="DSHCT"/>
    <property type="match status" value="1"/>
</dbReference>
<organism evidence="4">
    <name type="scientific">Gongylonema pulchrum</name>
    <dbReference type="NCBI Taxonomy" id="637853"/>
    <lineage>
        <taxon>Eukaryota</taxon>
        <taxon>Metazoa</taxon>
        <taxon>Ecdysozoa</taxon>
        <taxon>Nematoda</taxon>
        <taxon>Chromadorea</taxon>
        <taxon>Rhabditida</taxon>
        <taxon>Spirurina</taxon>
        <taxon>Spiruromorpha</taxon>
        <taxon>Spiruroidea</taxon>
        <taxon>Gongylonematidae</taxon>
        <taxon>Gongylonema</taxon>
    </lineage>
</organism>
<accession>A0A183E1Q6</accession>
<dbReference type="AlphaFoldDB" id="A0A183E1Q6"/>
<keyword evidence="3" id="KW-1185">Reference proteome</keyword>
<sequence>MPLESHAFSIHFKPVNVKQPYLRPFAEIMKLTDAQEGLIVRCIQRLDEVCRDVRNAARLVGDPALYEKMEETSAAIKRDIVFAASLYTVLD</sequence>
<gene>
    <name evidence="2" type="ORF">GPUH_LOCUS14897</name>
</gene>
<evidence type="ECO:0000313" key="4">
    <source>
        <dbReference type="WBParaSite" id="GPUH_0001491701-mRNA-1"/>
    </source>
</evidence>
<name>A0A183E1Q6_9BILA</name>
<evidence type="ECO:0000259" key="1">
    <source>
        <dbReference type="SMART" id="SM01142"/>
    </source>
</evidence>
<dbReference type="Pfam" id="PF08148">
    <property type="entry name" value="DSHCT"/>
    <property type="match status" value="1"/>
</dbReference>
<dbReference type="OrthoDB" id="64767at2759"/>
<feature type="domain" description="ATP-dependent RNA helicase Ski2/MTR4 C-terminal" evidence="1">
    <location>
        <begin position="3"/>
        <end position="88"/>
    </location>
</feature>